<protein>
    <submittedName>
        <fullName evidence="1">Uncharacterized protein</fullName>
    </submittedName>
</protein>
<gene>
    <name evidence="1" type="ORF">MLD38_010333</name>
</gene>
<proteinExistence type="predicted"/>
<dbReference type="EMBL" id="CM042883">
    <property type="protein sequence ID" value="KAI4372048.1"/>
    <property type="molecule type" value="Genomic_DNA"/>
</dbReference>
<evidence type="ECO:0000313" key="1">
    <source>
        <dbReference type="EMBL" id="KAI4372048.1"/>
    </source>
</evidence>
<accession>A0ACB9R3K7</accession>
<evidence type="ECO:0000313" key="2">
    <source>
        <dbReference type="Proteomes" id="UP001057402"/>
    </source>
</evidence>
<keyword evidence="2" id="KW-1185">Reference proteome</keyword>
<name>A0ACB9R3K7_9MYRT</name>
<dbReference type="Proteomes" id="UP001057402">
    <property type="component" value="Chromosome 4"/>
</dbReference>
<organism evidence="1 2">
    <name type="scientific">Melastoma candidum</name>
    <dbReference type="NCBI Taxonomy" id="119954"/>
    <lineage>
        <taxon>Eukaryota</taxon>
        <taxon>Viridiplantae</taxon>
        <taxon>Streptophyta</taxon>
        <taxon>Embryophyta</taxon>
        <taxon>Tracheophyta</taxon>
        <taxon>Spermatophyta</taxon>
        <taxon>Magnoliopsida</taxon>
        <taxon>eudicotyledons</taxon>
        <taxon>Gunneridae</taxon>
        <taxon>Pentapetalae</taxon>
        <taxon>rosids</taxon>
        <taxon>malvids</taxon>
        <taxon>Myrtales</taxon>
        <taxon>Melastomataceae</taxon>
        <taxon>Melastomatoideae</taxon>
        <taxon>Melastomateae</taxon>
        <taxon>Melastoma</taxon>
    </lineage>
</organism>
<sequence>MLGISGEEEARYDGEEKVEDGFYERVAGVKGPRCEKDKRRLKGWIRHCLGSKEEPLRLIHLMIGRIAVEDAKFEFPCTVDGFLHVDPPIPCCSNQDK</sequence>
<comment type="caution">
    <text evidence="1">The sequence shown here is derived from an EMBL/GenBank/DDBJ whole genome shotgun (WGS) entry which is preliminary data.</text>
</comment>
<reference evidence="2" key="1">
    <citation type="journal article" date="2023" name="Front. Plant Sci.">
        <title>Chromosomal-level genome assembly of Melastoma candidum provides insights into trichome evolution.</title>
        <authorList>
            <person name="Zhong Y."/>
            <person name="Wu W."/>
            <person name="Sun C."/>
            <person name="Zou P."/>
            <person name="Liu Y."/>
            <person name="Dai S."/>
            <person name="Zhou R."/>
        </authorList>
    </citation>
    <scope>NUCLEOTIDE SEQUENCE [LARGE SCALE GENOMIC DNA]</scope>
</reference>